<reference evidence="13 14" key="1">
    <citation type="journal article" date="2016" name="Nat. Commun.">
        <title>Thousands of microbial genomes shed light on interconnected biogeochemical processes in an aquifer system.</title>
        <authorList>
            <person name="Anantharaman K."/>
            <person name="Brown C.T."/>
            <person name="Hug L.A."/>
            <person name="Sharon I."/>
            <person name="Castelle C.J."/>
            <person name="Probst A.J."/>
            <person name="Thomas B.C."/>
            <person name="Singh A."/>
            <person name="Wilkins M.J."/>
            <person name="Karaoz U."/>
            <person name="Brodie E.L."/>
            <person name="Williams K.H."/>
            <person name="Hubbard S.S."/>
            <person name="Banfield J.F."/>
        </authorList>
    </citation>
    <scope>NUCLEOTIDE SEQUENCE [LARGE SCALE GENOMIC DNA]</scope>
</reference>
<keyword evidence="8 11" id="KW-0663">Pyridoxal phosphate</keyword>
<evidence type="ECO:0000256" key="6">
    <source>
        <dbReference type="ARBA" id="ARBA00022605"/>
    </source>
</evidence>
<dbReference type="Proteomes" id="UP000177876">
    <property type="component" value="Unassembled WGS sequence"/>
</dbReference>
<protein>
    <recommendedName>
        <fullName evidence="11">Histidinol-phosphate aminotransferase</fullName>
        <ecNumber evidence="11">2.6.1.9</ecNumber>
    </recommendedName>
    <alternativeName>
        <fullName evidence="11">Imidazole acetol-phosphate transaminase</fullName>
    </alternativeName>
</protein>
<dbReference type="PANTHER" id="PTHR43643:SF6">
    <property type="entry name" value="HISTIDINOL-PHOSPHATE AMINOTRANSFERASE"/>
    <property type="match status" value="1"/>
</dbReference>
<dbReference type="InterPro" id="IPR015422">
    <property type="entry name" value="PyrdxlP-dep_Trfase_small"/>
</dbReference>
<evidence type="ECO:0000256" key="8">
    <source>
        <dbReference type="ARBA" id="ARBA00022898"/>
    </source>
</evidence>
<dbReference type="Gene3D" id="3.90.1150.10">
    <property type="entry name" value="Aspartate Aminotransferase, domain 1"/>
    <property type="match status" value="1"/>
</dbReference>
<evidence type="ECO:0000313" key="14">
    <source>
        <dbReference type="Proteomes" id="UP000177876"/>
    </source>
</evidence>
<evidence type="ECO:0000313" key="13">
    <source>
        <dbReference type="EMBL" id="OFW59593.1"/>
    </source>
</evidence>
<feature type="domain" description="Aminotransferase class I/classII large" evidence="12">
    <location>
        <begin position="36"/>
        <end position="359"/>
    </location>
</feature>
<dbReference type="CDD" id="cd00609">
    <property type="entry name" value="AAT_like"/>
    <property type="match status" value="1"/>
</dbReference>
<comment type="similarity">
    <text evidence="3 11">Belongs to the class-II pyridoxal-phosphate-dependent aminotransferase family. Histidinol-phosphate aminotransferase subfamily.</text>
</comment>
<sequence length="367" mass="40839">MAFDIEKLLRDEVRDLPIYSPGKSPEEIARELCIEDCIKMASNENPLGPSPKAMEAMAQALSTVNIYPDGDSYTLRQALADKLGLRPECLMVSHGVDEALDLMAYAFLSRDDEMVVGEPTFTSYELAARTMGALVRRVPLKDYCQDIPGMLDAVNEKTAMMVLCSPLNPTGTAVSRTELELVLNSLPENKILIFDEAYIEYATDPGLPHALEYLKDYPGLVITRTFSKIYGLAGLRVGYAICSPEVRGALEKVKLPFNVNRLGQVAALASLEDEEHVRRSREENERGKQRIYRLLEELGLEYVPTQANFILVNNGNYADLFDRLLRRGVIVRAGEPLGIPGHIRITVGDEHQNDRLEQALRAIVAEG</sequence>
<comment type="caution">
    <text evidence="13">The sequence shown here is derived from an EMBL/GenBank/DDBJ whole genome shotgun (WGS) entry which is preliminary data.</text>
</comment>
<dbReference type="PANTHER" id="PTHR43643">
    <property type="entry name" value="HISTIDINOL-PHOSPHATE AMINOTRANSFERASE 2"/>
    <property type="match status" value="1"/>
</dbReference>
<dbReference type="EC" id="2.6.1.9" evidence="11"/>
<organism evidence="13 14">
    <name type="scientific">Candidatus Solincola sediminis</name>
    <dbReference type="NCBI Taxonomy" id="1797199"/>
    <lineage>
        <taxon>Bacteria</taxon>
        <taxon>Bacillati</taxon>
        <taxon>Actinomycetota</taxon>
        <taxon>Candidatus Geothermincolia</taxon>
        <taxon>Candidatus Geothermincolales</taxon>
        <taxon>Candidatus Geothermincolaceae</taxon>
        <taxon>Candidatus Solincola</taxon>
    </lineage>
</organism>
<keyword evidence="6 11" id="KW-0028">Amino-acid biosynthesis</keyword>
<evidence type="ECO:0000256" key="7">
    <source>
        <dbReference type="ARBA" id="ARBA00022679"/>
    </source>
</evidence>
<evidence type="ECO:0000256" key="3">
    <source>
        <dbReference type="ARBA" id="ARBA00007970"/>
    </source>
</evidence>
<evidence type="ECO:0000256" key="1">
    <source>
        <dbReference type="ARBA" id="ARBA00001933"/>
    </source>
</evidence>
<evidence type="ECO:0000259" key="12">
    <source>
        <dbReference type="Pfam" id="PF00155"/>
    </source>
</evidence>
<evidence type="ECO:0000256" key="9">
    <source>
        <dbReference type="ARBA" id="ARBA00023102"/>
    </source>
</evidence>
<dbReference type="GO" id="GO:0000105">
    <property type="term" value="P:L-histidine biosynthetic process"/>
    <property type="evidence" value="ECO:0007669"/>
    <property type="project" value="UniProtKB-UniRule"/>
</dbReference>
<proteinExistence type="inferred from homology"/>
<dbReference type="AlphaFoldDB" id="A0A1F2WS00"/>
<dbReference type="InterPro" id="IPR004839">
    <property type="entry name" value="Aminotransferase_I/II_large"/>
</dbReference>
<dbReference type="InterPro" id="IPR050106">
    <property type="entry name" value="HistidinolP_aminotransfase"/>
</dbReference>
<dbReference type="UniPathway" id="UPA00031">
    <property type="reaction ID" value="UER00012"/>
</dbReference>
<evidence type="ECO:0000256" key="5">
    <source>
        <dbReference type="ARBA" id="ARBA00022576"/>
    </source>
</evidence>
<comment type="subunit">
    <text evidence="4 11">Homodimer.</text>
</comment>
<dbReference type="HAMAP" id="MF_01023">
    <property type="entry name" value="HisC_aminotrans_2"/>
    <property type="match status" value="1"/>
</dbReference>
<dbReference type="Gene3D" id="3.40.640.10">
    <property type="entry name" value="Type I PLP-dependent aspartate aminotransferase-like (Major domain)"/>
    <property type="match status" value="1"/>
</dbReference>
<evidence type="ECO:0000256" key="11">
    <source>
        <dbReference type="HAMAP-Rule" id="MF_01023"/>
    </source>
</evidence>
<dbReference type="Pfam" id="PF00155">
    <property type="entry name" value="Aminotran_1_2"/>
    <property type="match status" value="1"/>
</dbReference>
<accession>A0A1F2WS00</accession>
<evidence type="ECO:0000256" key="2">
    <source>
        <dbReference type="ARBA" id="ARBA00005011"/>
    </source>
</evidence>
<gene>
    <name evidence="11" type="primary">hisC</name>
    <name evidence="13" type="ORF">A2Y75_01255</name>
</gene>
<dbReference type="InterPro" id="IPR015421">
    <property type="entry name" value="PyrdxlP-dep_Trfase_major"/>
</dbReference>
<keyword evidence="9 11" id="KW-0368">Histidine biosynthesis</keyword>
<keyword evidence="5 11" id="KW-0032">Aminotransferase</keyword>
<evidence type="ECO:0000256" key="10">
    <source>
        <dbReference type="ARBA" id="ARBA00047481"/>
    </source>
</evidence>
<dbReference type="NCBIfam" id="TIGR01141">
    <property type="entry name" value="hisC"/>
    <property type="match status" value="1"/>
</dbReference>
<comment type="catalytic activity">
    <reaction evidence="10 11">
        <text>L-histidinol phosphate + 2-oxoglutarate = 3-(imidazol-4-yl)-2-oxopropyl phosphate + L-glutamate</text>
        <dbReference type="Rhea" id="RHEA:23744"/>
        <dbReference type="ChEBI" id="CHEBI:16810"/>
        <dbReference type="ChEBI" id="CHEBI:29985"/>
        <dbReference type="ChEBI" id="CHEBI:57766"/>
        <dbReference type="ChEBI" id="CHEBI:57980"/>
        <dbReference type="EC" id="2.6.1.9"/>
    </reaction>
</comment>
<dbReference type="InterPro" id="IPR015424">
    <property type="entry name" value="PyrdxlP-dep_Trfase"/>
</dbReference>
<evidence type="ECO:0000256" key="4">
    <source>
        <dbReference type="ARBA" id="ARBA00011738"/>
    </source>
</evidence>
<dbReference type="GO" id="GO:0004400">
    <property type="term" value="F:histidinol-phosphate transaminase activity"/>
    <property type="evidence" value="ECO:0007669"/>
    <property type="project" value="UniProtKB-UniRule"/>
</dbReference>
<dbReference type="SUPFAM" id="SSF53383">
    <property type="entry name" value="PLP-dependent transferases"/>
    <property type="match status" value="1"/>
</dbReference>
<keyword evidence="7 11" id="KW-0808">Transferase</keyword>
<dbReference type="STRING" id="1797197.A2Y75_01255"/>
<dbReference type="GO" id="GO:0030170">
    <property type="term" value="F:pyridoxal phosphate binding"/>
    <property type="evidence" value="ECO:0007669"/>
    <property type="project" value="InterPro"/>
</dbReference>
<name>A0A1F2WS00_9ACTN</name>
<dbReference type="EMBL" id="MELK01000013">
    <property type="protein sequence ID" value="OFW59593.1"/>
    <property type="molecule type" value="Genomic_DNA"/>
</dbReference>
<comment type="pathway">
    <text evidence="2 11">Amino-acid biosynthesis; L-histidine biosynthesis; L-histidine from 5-phospho-alpha-D-ribose 1-diphosphate: step 7/9.</text>
</comment>
<comment type="cofactor">
    <cofactor evidence="1 11">
        <name>pyridoxal 5'-phosphate</name>
        <dbReference type="ChEBI" id="CHEBI:597326"/>
    </cofactor>
</comment>
<feature type="modified residue" description="N6-(pyridoxal phosphate)lysine" evidence="11">
    <location>
        <position position="228"/>
    </location>
</feature>
<dbReference type="InterPro" id="IPR005861">
    <property type="entry name" value="HisP_aminotrans"/>
</dbReference>